<keyword evidence="1" id="KW-0547">Nucleotide-binding</keyword>
<keyword evidence="2 3" id="KW-0067">ATP-binding</keyword>
<reference evidence="3" key="2">
    <citation type="journal article" date="2014" name="ISME J.">
        <title>Microbial stratification in low pH oxic and suboxic macroscopic growths along an acid mine drainage.</title>
        <authorList>
            <person name="Mendez-Garcia C."/>
            <person name="Mesa V."/>
            <person name="Sprenger R.R."/>
            <person name="Richter M."/>
            <person name="Diez M.S."/>
            <person name="Solano J."/>
            <person name="Bargiela R."/>
            <person name="Golyshina O.V."/>
            <person name="Manteca A."/>
            <person name="Ramos J.L."/>
            <person name="Gallego J.R."/>
            <person name="Llorente I."/>
            <person name="Martins Dos Santos V.A."/>
            <person name="Jensen O.N."/>
            <person name="Pelaez A.I."/>
            <person name="Sanchez J."/>
            <person name="Ferrer M."/>
        </authorList>
    </citation>
    <scope>NUCLEOTIDE SEQUENCE</scope>
</reference>
<evidence type="ECO:0000256" key="2">
    <source>
        <dbReference type="ARBA" id="ARBA00022840"/>
    </source>
</evidence>
<protein>
    <submittedName>
        <fullName evidence="3">ATP-dependent Clp protease, ATP-binding subunit ClpB</fullName>
    </submittedName>
</protein>
<dbReference type="PANTHER" id="PTHR11638">
    <property type="entry name" value="ATP-DEPENDENT CLP PROTEASE"/>
    <property type="match status" value="1"/>
</dbReference>
<dbReference type="GO" id="GO:0005737">
    <property type="term" value="C:cytoplasm"/>
    <property type="evidence" value="ECO:0007669"/>
    <property type="project" value="TreeGrafter"/>
</dbReference>
<dbReference type="Gene3D" id="3.40.50.300">
    <property type="entry name" value="P-loop containing nucleotide triphosphate hydrolases"/>
    <property type="match status" value="1"/>
</dbReference>
<dbReference type="InterPro" id="IPR050130">
    <property type="entry name" value="ClpA_ClpB"/>
</dbReference>
<accession>T1BZU4</accession>
<dbReference type="GO" id="GO:0016887">
    <property type="term" value="F:ATP hydrolysis activity"/>
    <property type="evidence" value="ECO:0007669"/>
    <property type="project" value="TreeGrafter"/>
</dbReference>
<keyword evidence="3" id="KW-0645">Protease</keyword>
<reference evidence="3" key="1">
    <citation type="submission" date="2013-08" db="EMBL/GenBank/DDBJ databases">
        <authorList>
            <person name="Mendez C."/>
            <person name="Richter M."/>
            <person name="Ferrer M."/>
            <person name="Sanchez J."/>
        </authorList>
    </citation>
    <scope>NUCLEOTIDE SEQUENCE</scope>
</reference>
<proteinExistence type="predicted"/>
<evidence type="ECO:0000313" key="3">
    <source>
        <dbReference type="EMBL" id="EQD74073.1"/>
    </source>
</evidence>
<dbReference type="GO" id="GO:0008233">
    <property type="term" value="F:peptidase activity"/>
    <property type="evidence" value="ECO:0007669"/>
    <property type="project" value="UniProtKB-KW"/>
</dbReference>
<comment type="caution">
    <text evidence="3">The sequence shown here is derived from an EMBL/GenBank/DDBJ whole genome shotgun (WGS) entry which is preliminary data.</text>
</comment>
<dbReference type="SUPFAM" id="SSF52540">
    <property type="entry name" value="P-loop containing nucleoside triphosphate hydrolases"/>
    <property type="match status" value="1"/>
</dbReference>
<dbReference type="GO" id="GO:0034605">
    <property type="term" value="P:cellular response to heat"/>
    <property type="evidence" value="ECO:0007669"/>
    <property type="project" value="TreeGrafter"/>
</dbReference>
<dbReference type="EMBL" id="AUZX01003372">
    <property type="protein sequence ID" value="EQD74073.1"/>
    <property type="molecule type" value="Genomic_DNA"/>
</dbReference>
<dbReference type="GO" id="GO:0006508">
    <property type="term" value="P:proteolysis"/>
    <property type="evidence" value="ECO:0007669"/>
    <property type="project" value="UniProtKB-KW"/>
</dbReference>
<name>T1BZU4_9ZZZZ</name>
<sequence>NNPICVGDPGVGKTAVVESLALRIVTGDVPESLSKVRLLGLDLGALEAGAGVKGEFENRLKGVINEIRSSPTPSSCLSTKPTP</sequence>
<dbReference type="PANTHER" id="PTHR11638:SF18">
    <property type="entry name" value="HEAT SHOCK PROTEIN 104"/>
    <property type="match status" value="1"/>
</dbReference>
<keyword evidence="3" id="KW-0378">Hydrolase</keyword>
<evidence type="ECO:0000256" key="1">
    <source>
        <dbReference type="ARBA" id="ARBA00022741"/>
    </source>
</evidence>
<feature type="non-terminal residue" evidence="3">
    <location>
        <position position="1"/>
    </location>
</feature>
<gene>
    <name evidence="3" type="ORF">B1A_04633</name>
</gene>
<dbReference type="GO" id="GO:0005524">
    <property type="term" value="F:ATP binding"/>
    <property type="evidence" value="ECO:0007669"/>
    <property type="project" value="UniProtKB-KW"/>
</dbReference>
<dbReference type="AlphaFoldDB" id="T1BZU4"/>
<organism evidence="3">
    <name type="scientific">mine drainage metagenome</name>
    <dbReference type="NCBI Taxonomy" id="410659"/>
    <lineage>
        <taxon>unclassified sequences</taxon>
        <taxon>metagenomes</taxon>
        <taxon>ecological metagenomes</taxon>
    </lineage>
</organism>
<dbReference type="InterPro" id="IPR027417">
    <property type="entry name" value="P-loop_NTPase"/>
</dbReference>